<evidence type="ECO:0000256" key="7">
    <source>
        <dbReference type="ARBA" id="ARBA00023040"/>
    </source>
</evidence>
<evidence type="ECO:0000256" key="4">
    <source>
        <dbReference type="ARBA" id="ARBA00022692"/>
    </source>
</evidence>
<evidence type="ECO:0000313" key="13">
    <source>
        <dbReference type="Proteomes" id="UP001166674"/>
    </source>
</evidence>
<keyword evidence="7" id="KW-0807">Transducer</keyword>
<keyword evidence="4 10" id="KW-0812">Transmembrane</keyword>
<sequence>MGNQTMATEFILRGFSEHPGYHVLLFSCFLSLYSVALTGNVLIILAISFNPGLHTPMYFFLFNLATGHYLYLLHHA</sequence>
<protein>
    <submittedName>
        <fullName evidence="12">Olfactory receptor 13A1</fullName>
    </submittedName>
</protein>
<feature type="transmembrane region" description="Helical" evidence="10">
    <location>
        <begin position="21"/>
        <end position="49"/>
    </location>
</feature>
<name>A0AA41MH06_SCICA</name>
<comment type="caution">
    <text evidence="12">The sequence shown here is derived from an EMBL/GenBank/DDBJ whole genome shotgun (WGS) entry which is preliminary data.</text>
</comment>
<evidence type="ECO:0000313" key="12">
    <source>
        <dbReference type="EMBL" id="MBZ3871773.1"/>
    </source>
</evidence>
<keyword evidence="8 10" id="KW-0472">Membrane</keyword>
<keyword evidence="9 12" id="KW-0675">Receptor</keyword>
<reference evidence="12" key="1">
    <citation type="submission" date="2020-03" db="EMBL/GenBank/DDBJ databases">
        <title>Studies in the Genomics of Life Span.</title>
        <authorList>
            <person name="Glass D."/>
        </authorList>
    </citation>
    <scope>NUCLEOTIDE SEQUENCE</scope>
    <source>
        <strain evidence="12">SUZIE</strain>
        <tissue evidence="12">Muscle</tissue>
    </source>
</reference>
<accession>A0AA41MH06</accession>
<dbReference type="GO" id="GO:0005886">
    <property type="term" value="C:plasma membrane"/>
    <property type="evidence" value="ECO:0007669"/>
    <property type="project" value="UniProtKB-SubCell"/>
</dbReference>
<keyword evidence="7" id="KW-0297">G-protein coupled receptor</keyword>
<feature type="transmembrane region" description="Helical" evidence="10">
    <location>
        <begin position="55"/>
        <end position="73"/>
    </location>
</feature>
<dbReference type="SUPFAM" id="SSF81321">
    <property type="entry name" value="Family A G protein-coupled receptor-like"/>
    <property type="match status" value="1"/>
</dbReference>
<evidence type="ECO:0000256" key="5">
    <source>
        <dbReference type="ARBA" id="ARBA00022725"/>
    </source>
</evidence>
<evidence type="ECO:0000259" key="11">
    <source>
        <dbReference type="PROSITE" id="PS50262"/>
    </source>
</evidence>
<dbReference type="Proteomes" id="UP001166674">
    <property type="component" value="Unassembled WGS sequence"/>
</dbReference>
<proteinExistence type="predicted"/>
<dbReference type="InterPro" id="IPR017452">
    <property type="entry name" value="GPCR_Rhodpsn_7TM"/>
</dbReference>
<evidence type="ECO:0000256" key="9">
    <source>
        <dbReference type="ARBA" id="ARBA00023170"/>
    </source>
</evidence>
<evidence type="ECO:0000256" key="1">
    <source>
        <dbReference type="ARBA" id="ARBA00004651"/>
    </source>
</evidence>
<evidence type="ECO:0000256" key="8">
    <source>
        <dbReference type="ARBA" id="ARBA00023136"/>
    </source>
</evidence>
<evidence type="ECO:0000256" key="6">
    <source>
        <dbReference type="ARBA" id="ARBA00022989"/>
    </source>
</evidence>
<dbReference type="GO" id="GO:0007608">
    <property type="term" value="P:sensory perception of smell"/>
    <property type="evidence" value="ECO:0007669"/>
    <property type="project" value="UniProtKB-KW"/>
</dbReference>
<keyword evidence="3" id="KW-0716">Sensory transduction</keyword>
<keyword evidence="13" id="KW-1185">Reference proteome</keyword>
<feature type="domain" description="G-protein coupled receptors family 1 profile" evidence="11">
    <location>
        <begin position="39"/>
        <end position="76"/>
    </location>
</feature>
<keyword evidence="2" id="KW-1003">Cell membrane</keyword>
<evidence type="ECO:0000256" key="10">
    <source>
        <dbReference type="SAM" id="Phobius"/>
    </source>
</evidence>
<comment type="subcellular location">
    <subcellularLocation>
        <location evidence="1">Cell membrane</location>
        <topology evidence="1">Multi-pass membrane protein</topology>
    </subcellularLocation>
</comment>
<evidence type="ECO:0000256" key="2">
    <source>
        <dbReference type="ARBA" id="ARBA00022475"/>
    </source>
</evidence>
<dbReference type="AlphaFoldDB" id="A0AA41MH06"/>
<dbReference type="PANTHER" id="PTHR26452">
    <property type="entry name" value="OLFACTORY RECEPTOR"/>
    <property type="match status" value="1"/>
</dbReference>
<dbReference type="GO" id="GO:0004930">
    <property type="term" value="F:G protein-coupled receptor activity"/>
    <property type="evidence" value="ECO:0007669"/>
    <property type="project" value="UniProtKB-KW"/>
</dbReference>
<organism evidence="12 13">
    <name type="scientific">Sciurus carolinensis</name>
    <name type="common">Eastern gray squirrel</name>
    <dbReference type="NCBI Taxonomy" id="30640"/>
    <lineage>
        <taxon>Eukaryota</taxon>
        <taxon>Metazoa</taxon>
        <taxon>Chordata</taxon>
        <taxon>Craniata</taxon>
        <taxon>Vertebrata</taxon>
        <taxon>Euteleostomi</taxon>
        <taxon>Mammalia</taxon>
        <taxon>Eutheria</taxon>
        <taxon>Euarchontoglires</taxon>
        <taxon>Glires</taxon>
        <taxon>Rodentia</taxon>
        <taxon>Sciuromorpha</taxon>
        <taxon>Sciuridae</taxon>
        <taxon>Sciurinae</taxon>
        <taxon>Sciurini</taxon>
        <taxon>Sciurus</taxon>
    </lineage>
</organism>
<gene>
    <name evidence="12" type="ORF">SUZIE_114620</name>
</gene>
<keyword evidence="5" id="KW-0552">Olfaction</keyword>
<dbReference type="PROSITE" id="PS50262">
    <property type="entry name" value="G_PROTEIN_RECEP_F1_2"/>
    <property type="match status" value="1"/>
</dbReference>
<dbReference type="Gene3D" id="1.20.1070.10">
    <property type="entry name" value="Rhodopsin 7-helix transmembrane proteins"/>
    <property type="match status" value="1"/>
</dbReference>
<keyword evidence="6 10" id="KW-1133">Transmembrane helix</keyword>
<evidence type="ECO:0000256" key="3">
    <source>
        <dbReference type="ARBA" id="ARBA00022606"/>
    </source>
</evidence>
<dbReference type="InterPro" id="IPR050516">
    <property type="entry name" value="Olfactory_GPCR"/>
</dbReference>
<dbReference type="EMBL" id="JAATJV010174044">
    <property type="protein sequence ID" value="MBZ3871773.1"/>
    <property type="molecule type" value="Genomic_DNA"/>
</dbReference>